<organism evidence="1 2">
    <name type="scientific">Panicum virgatum</name>
    <name type="common">Blackwell switchgrass</name>
    <dbReference type="NCBI Taxonomy" id="38727"/>
    <lineage>
        <taxon>Eukaryota</taxon>
        <taxon>Viridiplantae</taxon>
        <taxon>Streptophyta</taxon>
        <taxon>Embryophyta</taxon>
        <taxon>Tracheophyta</taxon>
        <taxon>Spermatophyta</taxon>
        <taxon>Magnoliopsida</taxon>
        <taxon>Liliopsida</taxon>
        <taxon>Poales</taxon>
        <taxon>Poaceae</taxon>
        <taxon>PACMAD clade</taxon>
        <taxon>Panicoideae</taxon>
        <taxon>Panicodae</taxon>
        <taxon>Paniceae</taxon>
        <taxon>Panicinae</taxon>
        <taxon>Panicum</taxon>
        <taxon>Panicum sect. Hiantes</taxon>
    </lineage>
</organism>
<proteinExistence type="predicted"/>
<evidence type="ECO:0000313" key="1">
    <source>
        <dbReference type="EMBL" id="KAG2571197.1"/>
    </source>
</evidence>
<evidence type="ECO:0000313" key="2">
    <source>
        <dbReference type="Proteomes" id="UP000823388"/>
    </source>
</evidence>
<dbReference type="AlphaFoldDB" id="A0A8T0Q8H5"/>
<keyword evidence="2" id="KW-1185">Reference proteome</keyword>
<comment type="caution">
    <text evidence="1">The sequence shown here is derived from an EMBL/GenBank/DDBJ whole genome shotgun (WGS) entry which is preliminary data.</text>
</comment>
<protein>
    <submittedName>
        <fullName evidence="1">Uncharacterized protein</fullName>
    </submittedName>
</protein>
<reference evidence="1" key="1">
    <citation type="submission" date="2020-05" db="EMBL/GenBank/DDBJ databases">
        <title>WGS assembly of Panicum virgatum.</title>
        <authorList>
            <person name="Lovell J.T."/>
            <person name="Jenkins J."/>
            <person name="Shu S."/>
            <person name="Juenger T.E."/>
            <person name="Schmutz J."/>
        </authorList>
    </citation>
    <scope>NUCLEOTIDE SEQUENCE</scope>
    <source>
        <strain evidence="1">AP13</strain>
    </source>
</reference>
<dbReference type="Proteomes" id="UP000823388">
    <property type="component" value="Chromosome 7K"/>
</dbReference>
<accession>A0A8T0Q8H5</accession>
<name>A0A8T0Q8H5_PANVG</name>
<gene>
    <name evidence="1" type="ORF">PVAP13_7KG115656</name>
</gene>
<sequence length="152" mass="16394">MSSRGRPKPGNIVAVGLSDSPTMVSRLAPLSRHYGWEIARLPRVLIVGALFRELDAVHRVAIPRLQADPTSSINTANIRSRADAIEDFALKAGGSIQEPAIAFAQHLHLVAHHFYAGEADAAWIATELGLLQQEFHVLAGTIMNFNVGPPGM</sequence>
<dbReference type="EMBL" id="CM029049">
    <property type="protein sequence ID" value="KAG2571197.1"/>
    <property type="molecule type" value="Genomic_DNA"/>
</dbReference>